<reference evidence="3" key="1">
    <citation type="journal article" date="2021" name="bioRxiv">
        <title>Whole Genome Assembly and Annotation of Northern Wild Rice, Zizania palustris L., Supports a Whole Genome Duplication in the Zizania Genus.</title>
        <authorList>
            <person name="Haas M."/>
            <person name="Kono T."/>
            <person name="Macchietto M."/>
            <person name="Millas R."/>
            <person name="McGilp L."/>
            <person name="Shao M."/>
            <person name="Duquette J."/>
            <person name="Hirsch C.N."/>
            <person name="Kimball J."/>
        </authorList>
    </citation>
    <scope>NUCLEOTIDE SEQUENCE</scope>
    <source>
        <tissue evidence="3">Fresh leaf tissue</tissue>
    </source>
</reference>
<comment type="similarity">
    <text evidence="1">Belongs to the chaperonin (HSP60) family.</text>
</comment>
<keyword evidence="4" id="KW-1185">Reference proteome</keyword>
<organism evidence="3 4">
    <name type="scientific">Zizania palustris</name>
    <name type="common">Northern wild rice</name>
    <dbReference type="NCBI Taxonomy" id="103762"/>
    <lineage>
        <taxon>Eukaryota</taxon>
        <taxon>Viridiplantae</taxon>
        <taxon>Streptophyta</taxon>
        <taxon>Embryophyta</taxon>
        <taxon>Tracheophyta</taxon>
        <taxon>Spermatophyta</taxon>
        <taxon>Magnoliopsida</taxon>
        <taxon>Liliopsida</taxon>
        <taxon>Poales</taxon>
        <taxon>Poaceae</taxon>
        <taxon>BOP clade</taxon>
        <taxon>Oryzoideae</taxon>
        <taxon>Oryzeae</taxon>
        <taxon>Zizaniinae</taxon>
        <taxon>Zizania</taxon>
    </lineage>
</organism>
<evidence type="ECO:0000256" key="1">
    <source>
        <dbReference type="ARBA" id="ARBA00006607"/>
    </source>
</evidence>
<dbReference type="AlphaFoldDB" id="A0A8J5WD87"/>
<evidence type="ECO:0000313" key="3">
    <source>
        <dbReference type="EMBL" id="KAG8086238.1"/>
    </source>
</evidence>
<reference evidence="3" key="2">
    <citation type="submission" date="2021-02" db="EMBL/GenBank/DDBJ databases">
        <authorList>
            <person name="Kimball J.A."/>
            <person name="Haas M.W."/>
            <person name="Macchietto M."/>
            <person name="Kono T."/>
            <person name="Duquette J."/>
            <person name="Shao M."/>
        </authorList>
    </citation>
    <scope>NUCLEOTIDE SEQUENCE</scope>
    <source>
        <tissue evidence="3">Fresh leaf tissue</tissue>
    </source>
</reference>
<dbReference type="InterPro" id="IPR001844">
    <property type="entry name" value="Cpn60/GroEL"/>
</dbReference>
<dbReference type="OrthoDB" id="1735925at2759"/>
<sequence length="123" mass="13603">MNSLLPVLEISIKNRRPLLIIAEDVEGEALSMLLLNKHRAGLMNCKLICGASCQPSTSQSCGWCVLSTLLDLVNNRRANLDDMAVLTGGEVVSEDRDLILVKSNYKCLALLKRLLYPLMILSF</sequence>
<name>A0A8J5WD87_ZIZPA</name>
<dbReference type="GO" id="GO:0042026">
    <property type="term" value="P:protein refolding"/>
    <property type="evidence" value="ECO:0007669"/>
    <property type="project" value="InterPro"/>
</dbReference>
<gene>
    <name evidence="3" type="ORF">GUJ93_ZPchr0010g9958</name>
</gene>
<dbReference type="GO" id="GO:0140662">
    <property type="term" value="F:ATP-dependent protein folding chaperone"/>
    <property type="evidence" value="ECO:0007669"/>
    <property type="project" value="InterPro"/>
</dbReference>
<proteinExistence type="inferred from homology"/>
<protein>
    <submittedName>
        <fullName evidence="3">Uncharacterized protein</fullName>
    </submittedName>
</protein>
<keyword evidence="2" id="KW-0143">Chaperone</keyword>
<dbReference type="EMBL" id="JAAALK010000082">
    <property type="protein sequence ID" value="KAG8086238.1"/>
    <property type="molecule type" value="Genomic_DNA"/>
</dbReference>
<dbReference type="PANTHER" id="PTHR45633">
    <property type="entry name" value="60 KDA HEAT SHOCK PROTEIN, MITOCHONDRIAL"/>
    <property type="match status" value="1"/>
</dbReference>
<accession>A0A8J5WD87</accession>
<evidence type="ECO:0000256" key="2">
    <source>
        <dbReference type="ARBA" id="ARBA00023186"/>
    </source>
</evidence>
<dbReference type="Proteomes" id="UP000729402">
    <property type="component" value="Unassembled WGS sequence"/>
</dbReference>
<comment type="caution">
    <text evidence="3">The sequence shown here is derived from an EMBL/GenBank/DDBJ whole genome shotgun (WGS) entry which is preliminary data.</text>
</comment>
<evidence type="ECO:0000313" key="4">
    <source>
        <dbReference type="Proteomes" id="UP000729402"/>
    </source>
</evidence>